<dbReference type="AlphaFoldDB" id="A0A6J6V928"/>
<reference evidence="9" key="1">
    <citation type="submission" date="2020-05" db="EMBL/GenBank/DDBJ databases">
        <authorList>
            <person name="Chiriac C."/>
            <person name="Salcher M."/>
            <person name="Ghai R."/>
            <person name="Kavagutti S V."/>
        </authorList>
    </citation>
    <scope>NUCLEOTIDE SEQUENCE</scope>
</reference>
<proteinExistence type="inferred from homology"/>
<accession>A0A6J6V928</accession>
<dbReference type="CDD" id="cd01572">
    <property type="entry name" value="QPRTase"/>
    <property type="match status" value="1"/>
</dbReference>
<dbReference type="GO" id="GO:0009435">
    <property type="term" value="P:NAD+ biosynthetic process"/>
    <property type="evidence" value="ECO:0007669"/>
    <property type="project" value="UniProtKB-UniPathway"/>
</dbReference>
<evidence type="ECO:0000256" key="1">
    <source>
        <dbReference type="ARBA" id="ARBA00004893"/>
    </source>
</evidence>
<dbReference type="InterPro" id="IPR022412">
    <property type="entry name" value="Quinolinate_PRibosylTrfase_N"/>
</dbReference>
<dbReference type="InterPro" id="IPR027277">
    <property type="entry name" value="NadC/ModD"/>
</dbReference>
<dbReference type="PANTHER" id="PTHR32179:SF3">
    <property type="entry name" value="NICOTINATE-NUCLEOTIDE PYROPHOSPHORYLASE [CARBOXYLATING]"/>
    <property type="match status" value="1"/>
</dbReference>
<evidence type="ECO:0000313" key="9">
    <source>
        <dbReference type="EMBL" id="CAB4768772.1"/>
    </source>
</evidence>
<name>A0A6J6V928_9ZZZZ</name>
<dbReference type="EC" id="2.4.2.19" evidence="3"/>
<dbReference type="NCBIfam" id="TIGR00078">
    <property type="entry name" value="nadC"/>
    <property type="match status" value="1"/>
</dbReference>
<dbReference type="InterPro" id="IPR004393">
    <property type="entry name" value="NadC"/>
</dbReference>
<feature type="domain" description="Quinolinate phosphoribosyl transferase C-terminal" evidence="7">
    <location>
        <begin position="126"/>
        <end position="289"/>
    </location>
</feature>
<evidence type="ECO:0000256" key="2">
    <source>
        <dbReference type="ARBA" id="ARBA00009400"/>
    </source>
</evidence>
<dbReference type="PIRSF" id="PIRSF006250">
    <property type="entry name" value="NadC_ModD"/>
    <property type="match status" value="1"/>
</dbReference>
<dbReference type="Pfam" id="PF02749">
    <property type="entry name" value="QRPTase_N"/>
    <property type="match status" value="1"/>
</dbReference>
<keyword evidence="6" id="KW-0808">Transferase</keyword>
<evidence type="ECO:0000256" key="4">
    <source>
        <dbReference type="ARBA" id="ARBA00022642"/>
    </source>
</evidence>
<dbReference type="SUPFAM" id="SSF54675">
    <property type="entry name" value="Nicotinate/Quinolinate PRTase N-terminal domain-like"/>
    <property type="match status" value="1"/>
</dbReference>
<evidence type="ECO:0000256" key="6">
    <source>
        <dbReference type="ARBA" id="ARBA00022679"/>
    </source>
</evidence>
<dbReference type="FunFam" id="3.20.20.70:FF:000030">
    <property type="entry name" value="Nicotinate-nucleotide pyrophosphorylase, carboxylating"/>
    <property type="match status" value="1"/>
</dbReference>
<dbReference type="GO" id="GO:0005737">
    <property type="term" value="C:cytoplasm"/>
    <property type="evidence" value="ECO:0007669"/>
    <property type="project" value="TreeGrafter"/>
</dbReference>
<keyword evidence="4" id="KW-0662">Pyridine nucleotide biosynthesis</keyword>
<sequence length="299" mass="31603">MQLPEELRESITSLGLDPEFVAHMAQRAIAEDLDGGVDVTTTALVPSGTVVLADFRMRTDGVVAGIVIAKVILLEACGGGVKFVDHMYDGAQAKSGEVIFTAIGTAQGLLTGERSALNFLGRLSGIATTTRAWSNVLAGSQTQVRDTRKTTPGLRAFEKFAVRMGGGVNHRMSLSDAAMIKDNHIVAAGSITAAYLALTLRFPDIPVEIEIDSLSQLEEAVSTGAELILLDNMSPELCDLAVRQIAGRAKSEASGGITLENARKYAEVGVDYIAVGALTHSVMNIDIGVDFRSENAARN</sequence>
<gene>
    <name evidence="9" type="ORF">UFOPK2894_00459</name>
</gene>
<organism evidence="9">
    <name type="scientific">freshwater metagenome</name>
    <dbReference type="NCBI Taxonomy" id="449393"/>
    <lineage>
        <taxon>unclassified sequences</taxon>
        <taxon>metagenomes</taxon>
        <taxon>ecological metagenomes</taxon>
    </lineage>
</organism>
<dbReference type="Gene3D" id="3.20.20.70">
    <property type="entry name" value="Aldolase class I"/>
    <property type="match status" value="1"/>
</dbReference>
<dbReference type="Pfam" id="PF01729">
    <property type="entry name" value="QRPTase_C"/>
    <property type="match status" value="1"/>
</dbReference>
<comment type="pathway">
    <text evidence="1">Cofactor biosynthesis; NAD(+) biosynthesis; nicotinate D-ribonucleotide from quinolinate: step 1/1.</text>
</comment>
<dbReference type="InterPro" id="IPR013785">
    <property type="entry name" value="Aldolase_TIM"/>
</dbReference>
<keyword evidence="5" id="KW-0328">Glycosyltransferase</keyword>
<dbReference type="InterPro" id="IPR002638">
    <property type="entry name" value="Quinolinate_PRibosylTrfase_C"/>
</dbReference>
<dbReference type="GO" id="GO:0034213">
    <property type="term" value="P:quinolinate catabolic process"/>
    <property type="evidence" value="ECO:0007669"/>
    <property type="project" value="TreeGrafter"/>
</dbReference>
<feature type="domain" description="Quinolinate phosphoribosyl transferase N-terminal" evidence="8">
    <location>
        <begin position="38"/>
        <end position="124"/>
    </location>
</feature>
<dbReference type="InterPro" id="IPR037128">
    <property type="entry name" value="Quinolinate_PRibosylTase_N_sf"/>
</dbReference>
<protein>
    <recommendedName>
        <fullName evidence="3">nicotinate-nucleotide diphosphorylase (carboxylating)</fullName>
        <ecNumber evidence="3">2.4.2.19</ecNumber>
    </recommendedName>
</protein>
<evidence type="ECO:0000256" key="5">
    <source>
        <dbReference type="ARBA" id="ARBA00022676"/>
    </source>
</evidence>
<dbReference type="PANTHER" id="PTHR32179">
    <property type="entry name" value="NICOTINATE-NUCLEOTIDE PYROPHOSPHORYLASE [CARBOXYLATING]"/>
    <property type="match status" value="1"/>
</dbReference>
<comment type="similarity">
    <text evidence="2">Belongs to the NadC/ModD family.</text>
</comment>
<evidence type="ECO:0000259" key="8">
    <source>
        <dbReference type="Pfam" id="PF02749"/>
    </source>
</evidence>
<evidence type="ECO:0000256" key="3">
    <source>
        <dbReference type="ARBA" id="ARBA00011944"/>
    </source>
</evidence>
<dbReference type="InterPro" id="IPR036068">
    <property type="entry name" value="Nicotinate_pribotase-like_C"/>
</dbReference>
<dbReference type="Gene3D" id="3.90.1170.20">
    <property type="entry name" value="Quinolinate phosphoribosyl transferase, N-terminal domain"/>
    <property type="match status" value="1"/>
</dbReference>
<evidence type="ECO:0000259" key="7">
    <source>
        <dbReference type="Pfam" id="PF01729"/>
    </source>
</evidence>
<dbReference type="EMBL" id="CAEZZQ010000020">
    <property type="protein sequence ID" value="CAB4768772.1"/>
    <property type="molecule type" value="Genomic_DNA"/>
</dbReference>
<dbReference type="SUPFAM" id="SSF51690">
    <property type="entry name" value="Nicotinate/Quinolinate PRTase C-terminal domain-like"/>
    <property type="match status" value="1"/>
</dbReference>
<dbReference type="UniPathway" id="UPA00253">
    <property type="reaction ID" value="UER00331"/>
</dbReference>
<dbReference type="GO" id="GO:0004514">
    <property type="term" value="F:nicotinate-nucleotide diphosphorylase (carboxylating) activity"/>
    <property type="evidence" value="ECO:0007669"/>
    <property type="project" value="UniProtKB-EC"/>
</dbReference>